<evidence type="ECO:0000256" key="2">
    <source>
        <dbReference type="ARBA" id="ARBA00022448"/>
    </source>
</evidence>
<dbReference type="PROSITE" id="PS50928">
    <property type="entry name" value="ABC_TM1"/>
    <property type="match status" value="1"/>
</dbReference>
<keyword evidence="3" id="KW-1003">Cell membrane</keyword>
<dbReference type="PANTHER" id="PTHR43744">
    <property type="entry name" value="ABC TRANSPORTER PERMEASE PROTEIN MG189-RELATED-RELATED"/>
    <property type="match status" value="1"/>
</dbReference>
<keyword evidence="2 7" id="KW-0813">Transport</keyword>
<keyword evidence="11" id="KW-1185">Reference proteome</keyword>
<feature type="transmembrane region" description="Helical" evidence="7">
    <location>
        <begin position="108"/>
        <end position="132"/>
    </location>
</feature>
<dbReference type="SUPFAM" id="SSF161098">
    <property type="entry name" value="MetI-like"/>
    <property type="match status" value="1"/>
</dbReference>
<feature type="region of interest" description="Disordered" evidence="8">
    <location>
        <begin position="1"/>
        <end position="26"/>
    </location>
</feature>
<evidence type="ECO:0000256" key="3">
    <source>
        <dbReference type="ARBA" id="ARBA00022475"/>
    </source>
</evidence>
<keyword evidence="5 7" id="KW-1133">Transmembrane helix</keyword>
<keyword evidence="4 7" id="KW-0812">Transmembrane</keyword>
<feature type="transmembrane region" description="Helical" evidence="7">
    <location>
        <begin position="46"/>
        <end position="69"/>
    </location>
</feature>
<dbReference type="Pfam" id="PF00528">
    <property type="entry name" value="BPD_transp_1"/>
    <property type="match status" value="1"/>
</dbReference>
<feature type="transmembrane region" description="Helical" evidence="7">
    <location>
        <begin position="144"/>
        <end position="165"/>
    </location>
</feature>
<dbReference type="CDD" id="cd06261">
    <property type="entry name" value="TM_PBP2"/>
    <property type="match status" value="1"/>
</dbReference>
<comment type="caution">
    <text evidence="10">The sequence shown here is derived from an EMBL/GenBank/DDBJ whole genome shotgun (WGS) entry which is preliminary data.</text>
</comment>
<dbReference type="Gene3D" id="1.10.3720.10">
    <property type="entry name" value="MetI-like"/>
    <property type="match status" value="1"/>
</dbReference>
<dbReference type="PANTHER" id="PTHR43744:SF8">
    <property type="entry name" value="SN-GLYCEROL-3-PHOSPHATE TRANSPORT SYSTEM PERMEASE PROTEIN UGPE"/>
    <property type="match status" value="1"/>
</dbReference>
<dbReference type="Proteomes" id="UP000698222">
    <property type="component" value="Unassembled WGS sequence"/>
</dbReference>
<organism evidence="10 11">
    <name type="scientific">Brachybacterium fresconis</name>
    <dbReference type="NCBI Taxonomy" id="173363"/>
    <lineage>
        <taxon>Bacteria</taxon>
        <taxon>Bacillati</taxon>
        <taxon>Actinomycetota</taxon>
        <taxon>Actinomycetes</taxon>
        <taxon>Micrococcales</taxon>
        <taxon>Dermabacteraceae</taxon>
        <taxon>Brachybacterium</taxon>
    </lineage>
</organism>
<evidence type="ECO:0000313" key="11">
    <source>
        <dbReference type="Proteomes" id="UP000698222"/>
    </source>
</evidence>
<evidence type="ECO:0000256" key="1">
    <source>
        <dbReference type="ARBA" id="ARBA00004651"/>
    </source>
</evidence>
<proteinExistence type="inferred from homology"/>
<accession>A0ABS4YNA9</accession>
<feature type="transmembrane region" description="Helical" evidence="7">
    <location>
        <begin position="280"/>
        <end position="301"/>
    </location>
</feature>
<dbReference type="RefSeq" id="WP_209893659.1">
    <property type="nucleotide sequence ID" value="NZ_BAAAJV010000016.1"/>
</dbReference>
<dbReference type="InterPro" id="IPR000515">
    <property type="entry name" value="MetI-like"/>
</dbReference>
<keyword evidence="6 7" id="KW-0472">Membrane</keyword>
<evidence type="ECO:0000256" key="5">
    <source>
        <dbReference type="ARBA" id="ARBA00022989"/>
    </source>
</evidence>
<evidence type="ECO:0000256" key="8">
    <source>
        <dbReference type="SAM" id="MobiDB-lite"/>
    </source>
</evidence>
<gene>
    <name evidence="10" type="ORF">JOF44_003185</name>
</gene>
<evidence type="ECO:0000256" key="4">
    <source>
        <dbReference type="ARBA" id="ARBA00022692"/>
    </source>
</evidence>
<dbReference type="EMBL" id="JAGIOC010000001">
    <property type="protein sequence ID" value="MBP2410282.1"/>
    <property type="molecule type" value="Genomic_DNA"/>
</dbReference>
<evidence type="ECO:0000256" key="6">
    <source>
        <dbReference type="ARBA" id="ARBA00023136"/>
    </source>
</evidence>
<comment type="similarity">
    <text evidence="7">Belongs to the binding-protein-dependent transport system permease family.</text>
</comment>
<reference evidence="10 11" key="1">
    <citation type="submission" date="2021-03" db="EMBL/GenBank/DDBJ databases">
        <title>Sequencing the genomes of 1000 actinobacteria strains.</title>
        <authorList>
            <person name="Klenk H.-P."/>
        </authorList>
    </citation>
    <scope>NUCLEOTIDE SEQUENCE [LARGE SCALE GENOMIC DNA]</scope>
    <source>
        <strain evidence="10 11">DSM 14564</strain>
    </source>
</reference>
<evidence type="ECO:0000259" key="9">
    <source>
        <dbReference type="PROSITE" id="PS50928"/>
    </source>
</evidence>
<evidence type="ECO:0000256" key="7">
    <source>
        <dbReference type="RuleBase" id="RU363032"/>
    </source>
</evidence>
<feature type="transmembrane region" description="Helical" evidence="7">
    <location>
        <begin position="221"/>
        <end position="246"/>
    </location>
</feature>
<protein>
    <submittedName>
        <fullName evidence="10">Raffinose/stachyose/melibiose transport system permease protein</fullName>
    </submittedName>
</protein>
<feature type="transmembrane region" description="Helical" evidence="7">
    <location>
        <begin position="177"/>
        <end position="200"/>
    </location>
</feature>
<dbReference type="InterPro" id="IPR035906">
    <property type="entry name" value="MetI-like_sf"/>
</dbReference>
<evidence type="ECO:0000313" key="10">
    <source>
        <dbReference type="EMBL" id="MBP2410282.1"/>
    </source>
</evidence>
<comment type="subcellular location">
    <subcellularLocation>
        <location evidence="1 7">Cell membrane</location>
        <topology evidence="1 7">Multi-pass membrane protein</topology>
    </subcellularLocation>
</comment>
<sequence length="315" mass="34435">MTAPGSLDRAPETGTTRRPVGGGPQRHELARVRRARRWQAIRARPGNLLIFLGLLILAALWIYPFIWLISASLKTPGEVFGSGLGLIPETPMWENYSRAWTTVGFDKYFLNTIIITAGTVLLIVVRSALAGYVLGRYSFAGKKLLIIIFLITFFLPEGYTIIPVVQLTDQMGLLNTHLGVILGLGAGGQIASTLLYAGYFRGLPKELEECARLDGAGHFRIFFQVMLPLAWPITATVVILTFLFAWNNYLLPLVFTLSEPGLRTLAVGMTAFVGEYGTDWPGMAAAAMLSLVPVMIVFVALQSKFVDSIAGAVKQ</sequence>
<feature type="domain" description="ABC transmembrane type-1" evidence="9">
    <location>
        <begin position="109"/>
        <end position="301"/>
    </location>
</feature>
<name>A0ABS4YNA9_9MICO</name>